<feature type="signal peptide" evidence="3">
    <location>
        <begin position="1"/>
        <end position="17"/>
    </location>
</feature>
<dbReference type="InterPro" id="IPR001124">
    <property type="entry name" value="Lipid-bd_serum_glycop_C"/>
</dbReference>
<dbReference type="Proteomes" id="UP001432027">
    <property type="component" value="Unassembled WGS sequence"/>
</dbReference>
<proteinExistence type="inferred from homology"/>
<evidence type="ECO:0000259" key="5">
    <source>
        <dbReference type="SMART" id="SM00329"/>
    </source>
</evidence>
<dbReference type="Gene3D" id="3.15.10.10">
    <property type="entry name" value="Bactericidal permeability-increasing protein, domain 1"/>
    <property type="match status" value="1"/>
</dbReference>
<organism evidence="6 7">
    <name type="scientific">Pristionchus entomophagus</name>
    <dbReference type="NCBI Taxonomy" id="358040"/>
    <lineage>
        <taxon>Eukaryota</taxon>
        <taxon>Metazoa</taxon>
        <taxon>Ecdysozoa</taxon>
        <taxon>Nematoda</taxon>
        <taxon>Chromadorea</taxon>
        <taxon>Rhabditida</taxon>
        <taxon>Rhabditina</taxon>
        <taxon>Diplogasteromorpha</taxon>
        <taxon>Diplogasteroidea</taxon>
        <taxon>Neodiplogasteridae</taxon>
        <taxon>Pristionchus</taxon>
    </lineage>
</organism>
<dbReference type="Pfam" id="PF02886">
    <property type="entry name" value="LBP_BPI_CETP_C"/>
    <property type="match status" value="1"/>
</dbReference>
<feature type="domain" description="Lipid-binding serum glycoprotein C-terminal" evidence="5">
    <location>
        <begin position="343"/>
        <end position="549"/>
    </location>
</feature>
<evidence type="ECO:0000313" key="6">
    <source>
        <dbReference type="EMBL" id="GMS94112.1"/>
    </source>
</evidence>
<reference evidence="6" key="1">
    <citation type="submission" date="2023-10" db="EMBL/GenBank/DDBJ databases">
        <title>Genome assembly of Pristionchus species.</title>
        <authorList>
            <person name="Yoshida K."/>
            <person name="Sommer R.J."/>
        </authorList>
    </citation>
    <scope>NUCLEOTIDE SEQUENCE</scope>
    <source>
        <strain evidence="6">RS0144</strain>
    </source>
</reference>
<keyword evidence="7" id="KW-1185">Reference proteome</keyword>
<keyword evidence="2" id="KW-1015">Disulfide bond</keyword>
<gene>
    <name evidence="6" type="ORF">PENTCL1PPCAC_16287</name>
</gene>
<dbReference type="PANTHER" id="PTHR10504:SF143">
    <property type="entry name" value="BPI2 DOMAIN-CONTAINING PROTEIN"/>
    <property type="match status" value="1"/>
</dbReference>
<feature type="domain" description="Lipid-binding serum glycoprotein N-terminal" evidence="4">
    <location>
        <begin position="70"/>
        <end position="304"/>
    </location>
</feature>
<evidence type="ECO:0000259" key="4">
    <source>
        <dbReference type="SMART" id="SM00328"/>
    </source>
</evidence>
<dbReference type="InterPro" id="IPR032942">
    <property type="entry name" value="BPI/LBP/Plunc"/>
</dbReference>
<dbReference type="PANTHER" id="PTHR10504">
    <property type="entry name" value="BACTERICIDAL PERMEABILITY-INCREASING BPI PROTEIN-RELATED"/>
    <property type="match status" value="1"/>
</dbReference>
<dbReference type="SMART" id="SM00329">
    <property type="entry name" value="BPI2"/>
    <property type="match status" value="1"/>
</dbReference>
<name>A0AAV5TIN4_9BILA</name>
<evidence type="ECO:0000256" key="1">
    <source>
        <dbReference type="ARBA" id="ARBA00007292"/>
    </source>
</evidence>
<keyword evidence="3" id="KW-0732">Signal</keyword>
<feature type="non-terminal residue" evidence="6">
    <location>
        <position position="1"/>
    </location>
</feature>
<evidence type="ECO:0000256" key="3">
    <source>
        <dbReference type="SAM" id="SignalP"/>
    </source>
</evidence>
<evidence type="ECO:0000313" key="7">
    <source>
        <dbReference type="Proteomes" id="UP001432027"/>
    </source>
</evidence>
<dbReference type="EMBL" id="BTSX01000004">
    <property type="protein sequence ID" value="GMS94112.1"/>
    <property type="molecule type" value="Genomic_DNA"/>
</dbReference>
<dbReference type="Pfam" id="PF01273">
    <property type="entry name" value="LBP_BPI_CETP"/>
    <property type="match status" value="1"/>
</dbReference>
<feature type="chain" id="PRO_5043741917" description="Lipid-binding serum glycoprotein C-terminal domain-containing protein" evidence="3">
    <location>
        <begin position="18"/>
        <end position="667"/>
    </location>
</feature>
<dbReference type="AlphaFoldDB" id="A0AAV5TIN4"/>
<evidence type="ECO:0000256" key="2">
    <source>
        <dbReference type="ARBA" id="ARBA00023157"/>
    </source>
</evidence>
<evidence type="ECO:0008006" key="8">
    <source>
        <dbReference type="Google" id="ProtNLM"/>
    </source>
</evidence>
<dbReference type="SMART" id="SM00328">
    <property type="entry name" value="BPI1"/>
    <property type="match status" value="1"/>
</dbReference>
<dbReference type="Gene3D" id="3.15.20.10">
    <property type="entry name" value="Bactericidal permeability-increasing protein, domain 2"/>
    <property type="match status" value="1"/>
</dbReference>
<accession>A0AAV5TIN4</accession>
<dbReference type="InterPro" id="IPR017942">
    <property type="entry name" value="Lipid-bd_serum_glycop_N"/>
</dbReference>
<dbReference type="GO" id="GO:0008289">
    <property type="term" value="F:lipid binding"/>
    <property type="evidence" value="ECO:0007669"/>
    <property type="project" value="InterPro"/>
</dbReference>
<dbReference type="SUPFAM" id="SSF55394">
    <property type="entry name" value="Bactericidal permeability-increasing protein, BPI"/>
    <property type="match status" value="2"/>
</dbReference>
<protein>
    <recommendedName>
        <fullName evidence="8">Lipid-binding serum glycoprotein C-terminal domain-containing protein</fullName>
    </recommendedName>
</protein>
<comment type="caution">
    <text evidence="6">The sequence shown here is derived from an EMBL/GenBank/DDBJ whole genome shotgun (WGS) entry which is preliminary data.</text>
</comment>
<dbReference type="InterPro" id="IPR017943">
    <property type="entry name" value="Bactericidal_perm-incr_a/b_dom"/>
</dbReference>
<comment type="similarity">
    <text evidence="1">Belongs to the BPI/LBP/Plunc superfamily. BPI/LBP family.</text>
</comment>
<sequence>LLLLLSSISLSSVTVFALGPNEPPSPHSASFLHPPQRQRRFSSASLPPSFDFHPLLAPPASQNASGVRVRLFPRGVEALNLVASNLLATQLPKILIPNVEHRLPSDQGVINISKIRMSRFKRASVHNISMKAPNRVLWEMRNVDIGLIGDLSGQTNIVVPLELTGEAEILAEGLDLTIESEMERSPEGSARVQTLYCSSSIRAVEVINHNGGVFGLAVTVFKAGIGENVRSMLERIICKEIKKYVEEDLNVKLAEVQTKSPLSNAVRLNSLKAKDLHSRDTKGFTSFTNFFDKDFSSDFYIDYRLKENPQCGENVIDLGSSGEISYKGLGDTPFGPVAIPPPEAENEMLALSLSDFVLNSLFYHAYKQRKLRIFLDSKTKGAASMLRTKCDGGFCLGDLIPQLGEGYPNATLAMLFSATRSPAAIFSERNGGILSMRLGGLLAFYVEELGRKRQIALFNVDVIVSAQLSIVKGNIRGTITLDRFDLVKKYGELRISKEELDDIAILSSQFIEGMLNELFATGFPLPVPQVLHLDNLHLKIRNRHVVLLTDFSIDEHRLNRIASAALFPFIPKSPNAPSFSSLLDIEPERMHVDSSARVARLQLNPQQHPQQSQPLQSHQVQHVQPVLQLIRPGAPIPRSVVYVQPRQLQQQIVVRDGFVRRRRYQSR</sequence>
<dbReference type="GO" id="GO:0005615">
    <property type="term" value="C:extracellular space"/>
    <property type="evidence" value="ECO:0007669"/>
    <property type="project" value="TreeGrafter"/>
</dbReference>